<dbReference type="AlphaFoldDB" id="A0A8E2DZA2"/>
<gene>
    <name evidence="3" type="ORF">K432DRAFT_429982</name>
</gene>
<evidence type="ECO:0000259" key="2">
    <source>
        <dbReference type="Pfam" id="PF13391"/>
    </source>
</evidence>
<organism evidence="3 4">
    <name type="scientific">Lepidopterella palustris CBS 459.81</name>
    <dbReference type="NCBI Taxonomy" id="1314670"/>
    <lineage>
        <taxon>Eukaryota</taxon>
        <taxon>Fungi</taxon>
        <taxon>Dikarya</taxon>
        <taxon>Ascomycota</taxon>
        <taxon>Pezizomycotina</taxon>
        <taxon>Dothideomycetes</taxon>
        <taxon>Pleosporomycetidae</taxon>
        <taxon>Mytilinidiales</taxon>
        <taxon>Argynnaceae</taxon>
        <taxon>Lepidopterella</taxon>
    </lineage>
</organism>
<proteinExistence type="predicted"/>
<keyword evidence="4" id="KW-1185">Reference proteome</keyword>
<feature type="compositionally biased region" description="Low complexity" evidence="1">
    <location>
        <begin position="64"/>
        <end position="74"/>
    </location>
</feature>
<feature type="compositionally biased region" description="Low complexity" evidence="1">
    <location>
        <begin position="88"/>
        <end position="100"/>
    </location>
</feature>
<dbReference type="Pfam" id="PF13391">
    <property type="entry name" value="HNH_2"/>
    <property type="match status" value="1"/>
</dbReference>
<sequence length="329" mass="36485">MDPDQRSKMINEIHSIIQQPIHRVLWAVLQVCDEIGVEYVLKLARMGSQHCGFNQRDRKQTQDPAPSTPASSSPCVIPSKVSTSTPGRSPVPSPAASSTSSRRRKRKADDKVSTPRNVALPPLCRERDKARCVLTGLLRLEVAHIYPHGMPGTPPNRHISWKFLGDNWAQEQIIKWFSPLFRDAGSTGCDVVFNMLCLAPHARHFWEISFFALKPEQLSDDRRTLRSQHQAGTTHEGAVGPEGAKLHNIATDQPIKSGDVIEPTTDDPDLRPLPSIDLLHMQWVLQQIAALAAGAEPIDLEKVDSDDDDDIDLPVALLEGEGFHIHQSS</sequence>
<dbReference type="EMBL" id="KV745462">
    <property type="protein sequence ID" value="OCK74521.1"/>
    <property type="molecule type" value="Genomic_DNA"/>
</dbReference>
<dbReference type="InterPro" id="IPR003615">
    <property type="entry name" value="HNH_nuc"/>
</dbReference>
<evidence type="ECO:0000313" key="4">
    <source>
        <dbReference type="Proteomes" id="UP000250266"/>
    </source>
</evidence>
<dbReference type="OrthoDB" id="5416097at2759"/>
<evidence type="ECO:0000313" key="3">
    <source>
        <dbReference type="EMBL" id="OCK74521.1"/>
    </source>
</evidence>
<feature type="domain" description="HNH nuclease" evidence="2">
    <location>
        <begin position="132"/>
        <end position="212"/>
    </location>
</feature>
<protein>
    <recommendedName>
        <fullName evidence="2">HNH nuclease domain-containing protein</fullName>
    </recommendedName>
</protein>
<evidence type="ECO:0000256" key="1">
    <source>
        <dbReference type="SAM" id="MobiDB-lite"/>
    </source>
</evidence>
<feature type="region of interest" description="Disordered" evidence="1">
    <location>
        <begin position="54"/>
        <end position="119"/>
    </location>
</feature>
<reference evidence="3 4" key="1">
    <citation type="journal article" date="2016" name="Nat. Commun.">
        <title>Ectomycorrhizal ecology is imprinted in the genome of the dominant symbiotic fungus Cenococcum geophilum.</title>
        <authorList>
            <consortium name="DOE Joint Genome Institute"/>
            <person name="Peter M."/>
            <person name="Kohler A."/>
            <person name="Ohm R.A."/>
            <person name="Kuo A."/>
            <person name="Krutzmann J."/>
            <person name="Morin E."/>
            <person name="Arend M."/>
            <person name="Barry K.W."/>
            <person name="Binder M."/>
            <person name="Choi C."/>
            <person name="Clum A."/>
            <person name="Copeland A."/>
            <person name="Grisel N."/>
            <person name="Haridas S."/>
            <person name="Kipfer T."/>
            <person name="LaButti K."/>
            <person name="Lindquist E."/>
            <person name="Lipzen A."/>
            <person name="Maire R."/>
            <person name="Meier B."/>
            <person name="Mihaltcheva S."/>
            <person name="Molinier V."/>
            <person name="Murat C."/>
            <person name="Poggeler S."/>
            <person name="Quandt C.A."/>
            <person name="Sperisen C."/>
            <person name="Tritt A."/>
            <person name="Tisserant E."/>
            <person name="Crous P.W."/>
            <person name="Henrissat B."/>
            <person name="Nehls U."/>
            <person name="Egli S."/>
            <person name="Spatafora J.W."/>
            <person name="Grigoriev I.V."/>
            <person name="Martin F.M."/>
        </authorList>
    </citation>
    <scope>NUCLEOTIDE SEQUENCE [LARGE SCALE GENOMIC DNA]</scope>
    <source>
        <strain evidence="3 4">CBS 459.81</strain>
    </source>
</reference>
<accession>A0A8E2DZA2</accession>
<dbReference type="Proteomes" id="UP000250266">
    <property type="component" value="Unassembled WGS sequence"/>
</dbReference>
<name>A0A8E2DZA2_9PEZI</name>